<evidence type="ECO:0000313" key="5">
    <source>
        <dbReference type="Proteomes" id="UP000680206"/>
    </source>
</evidence>
<dbReference type="SUPFAM" id="SSF56563">
    <property type="entry name" value="Major capsid protein gp5"/>
    <property type="match status" value="1"/>
</dbReference>
<evidence type="ECO:0000313" key="4">
    <source>
        <dbReference type="EMBL" id="MBO2461694.1"/>
    </source>
</evidence>
<dbReference type="Proteomes" id="UP000680206">
    <property type="component" value="Unassembled WGS sequence"/>
</dbReference>
<dbReference type="Gene3D" id="3.30.2320.10">
    <property type="entry name" value="hypothetical protein PF0899 domain"/>
    <property type="match status" value="1"/>
</dbReference>
<gene>
    <name evidence="4" type="ORF">J4709_29405</name>
</gene>
<keyword evidence="2" id="KW-0175">Coiled coil</keyword>
<proteinExistence type="predicted"/>
<dbReference type="NCBIfam" id="TIGR01554">
    <property type="entry name" value="major_cap_HK97"/>
    <property type="match status" value="1"/>
</dbReference>
<name>A0ABS3S069_9ACTN</name>
<dbReference type="InterPro" id="IPR054612">
    <property type="entry name" value="Phage_capsid-like_C"/>
</dbReference>
<dbReference type="EMBL" id="JAGEPF010000018">
    <property type="protein sequence ID" value="MBO2461694.1"/>
    <property type="molecule type" value="Genomic_DNA"/>
</dbReference>
<comment type="subcellular location">
    <subcellularLocation>
        <location evidence="1">Virion</location>
    </subcellularLocation>
</comment>
<evidence type="ECO:0000256" key="1">
    <source>
        <dbReference type="ARBA" id="ARBA00004328"/>
    </source>
</evidence>
<accession>A0ABS3S069</accession>
<dbReference type="RefSeq" id="WP_208245149.1">
    <property type="nucleotide sequence ID" value="NZ_JAGEPF010000018.1"/>
</dbReference>
<dbReference type="Pfam" id="PF05065">
    <property type="entry name" value="Phage_capsid"/>
    <property type="match status" value="1"/>
</dbReference>
<keyword evidence="5" id="KW-1185">Reference proteome</keyword>
<feature type="domain" description="Phage capsid-like C-terminal" evidence="3">
    <location>
        <begin position="165"/>
        <end position="433"/>
    </location>
</feature>
<sequence>MPKSETKDRLKELNAALQTKAAEIENISNAWSVDGDTVVVDTDQHTAYLKAIGDAEEIKNLIVAEEKAAGVFEFLKQPGGESAAAAEATETARTGMQRKSLSDQWLDSDAYMEMKESDFRRFGQVAAFDQSIARFVETKDIYSAMAGSYSLPTLGTQQDLGFTPRMLRPGRVRDLFPVETTTANLLHGIRETGFTNNAAVVPERTASNGGPATGGPSDVYGLKPKSDLTIVPVTYPLATIAHIMYVHKQTLADEPRMRGIIDRDLTDGIKMQEDFQILWGDGSGDNLTGIMNTPGIQVYTGDSADPRTAQLRRAMTRAILAYFVPTGIVMHPLDWEDLELERDSTGAYRLAVNVAVGGEQRVWRMNIIDTPAMTEGRYLLGAFGTGAKLYDREQVNIQVSTENRDLFERNAVTLRCEERLGLVVDRPESFVAGSLTTPA</sequence>
<evidence type="ECO:0000256" key="2">
    <source>
        <dbReference type="SAM" id="Coils"/>
    </source>
</evidence>
<protein>
    <submittedName>
        <fullName evidence="4">Phage major capsid protein</fullName>
    </submittedName>
</protein>
<dbReference type="Gene3D" id="3.30.2400.10">
    <property type="entry name" value="Major capsid protein gp5"/>
    <property type="match status" value="1"/>
</dbReference>
<comment type="caution">
    <text evidence="4">The sequence shown here is derived from an EMBL/GenBank/DDBJ whole genome shotgun (WGS) entry which is preliminary data.</text>
</comment>
<evidence type="ECO:0000259" key="3">
    <source>
        <dbReference type="Pfam" id="PF05065"/>
    </source>
</evidence>
<dbReference type="InterPro" id="IPR024455">
    <property type="entry name" value="Phage_capsid"/>
</dbReference>
<reference evidence="4 5" key="1">
    <citation type="submission" date="2021-03" db="EMBL/GenBank/DDBJ databases">
        <title>Actinomadura violae sp. nov., isolated from lichen in Thailand.</title>
        <authorList>
            <person name="Kanchanasin P."/>
            <person name="Saeng-In P."/>
            <person name="Phongsopitanun W."/>
            <person name="Yuki M."/>
            <person name="Kudo T."/>
            <person name="Ohkuma M."/>
            <person name="Tanasupawat S."/>
        </authorList>
    </citation>
    <scope>NUCLEOTIDE SEQUENCE [LARGE SCALE GENOMIC DNA]</scope>
    <source>
        <strain evidence="4 5">LCR2-06</strain>
    </source>
</reference>
<organism evidence="4 5">
    <name type="scientific">Actinomadura violacea</name>
    <dbReference type="NCBI Taxonomy" id="2819934"/>
    <lineage>
        <taxon>Bacteria</taxon>
        <taxon>Bacillati</taxon>
        <taxon>Actinomycetota</taxon>
        <taxon>Actinomycetes</taxon>
        <taxon>Streptosporangiales</taxon>
        <taxon>Thermomonosporaceae</taxon>
        <taxon>Actinomadura</taxon>
    </lineage>
</organism>
<feature type="coiled-coil region" evidence="2">
    <location>
        <begin position="3"/>
        <end position="30"/>
    </location>
</feature>